<gene>
    <name evidence="2" type="ORF">HDK90DRAFT_408373</name>
</gene>
<organism evidence="2 3">
    <name type="scientific">Phyllosticta capitalensis</name>
    <dbReference type="NCBI Taxonomy" id="121624"/>
    <lineage>
        <taxon>Eukaryota</taxon>
        <taxon>Fungi</taxon>
        <taxon>Dikarya</taxon>
        <taxon>Ascomycota</taxon>
        <taxon>Pezizomycotina</taxon>
        <taxon>Dothideomycetes</taxon>
        <taxon>Dothideomycetes incertae sedis</taxon>
        <taxon>Botryosphaeriales</taxon>
        <taxon>Phyllostictaceae</taxon>
        <taxon>Phyllosticta</taxon>
    </lineage>
</organism>
<feature type="region of interest" description="Disordered" evidence="1">
    <location>
        <begin position="78"/>
        <end position="117"/>
    </location>
</feature>
<feature type="non-terminal residue" evidence="2">
    <location>
        <position position="1"/>
    </location>
</feature>
<feature type="compositionally biased region" description="Basic and acidic residues" evidence="1">
    <location>
        <begin position="86"/>
        <end position="107"/>
    </location>
</feature>
<dbReference type="Proteomes" id="UP001492380">
    <property type="component" value="Unassembled WGS sequence"/>
</dbReference>
<comment type="caution">
    <text evidence="2">The sequence shown here is derived from an EMBL/GenBank/DDBJ whole genome shotgun (WGS) entry which is preliminary data.</text>
</comment>
<name>A0ABR1YYZ9_9PEZI</name>
<dbReference type="EMBL" id="JBBWRZ010000002">
    <property type="protein sequence ID" value="KAK8243715.1"/>
    <property type="molecule type" value="Genomic_DNA"/>
</dbReference>
<protein>
    <submittedName>
        <fullName evidence="2">Uncharacterized protein</fullName>
    </submittedName>
</protein>
<keyword evidence="3" id="KW-1185">Reference proteome</keyword>
<dbReference type="Gene3D" id="2.60.40.150">
    <property type="entry name" value="C2 domain"/>
    <property type="match status" value="1"/>
</dbReference>
<accession>A0ABR1YYZ9</accession>
<sequence length="117" mass="12378">LDDEFGRDDLAAWAAFRLDRLAPGYRLIHVFDHNGVQSKGVLLVKITKRFVLEHEAQLAKGVEAASIADAPKGETAAAAAASAAPKESEAKVDADKEKKKEDAEKKAKAAAVPEAAA</sequence>
<evidence type="ECO:0000256" key="1">
    <source>
        <dbReference type="SAM" id="MobiDB-lite"/>
    </source>
</evidence>
<evidence type="ECO:0000313" key="2">
    <source>
        <dbReference type="EMBL" id="KAK8243715.1"/>
    </source>
</evidence>
<proteinExistence type="predicted"/>
<dbReference type="InterPro" id="IPR035892">
    <property type="entry name" value="C2_domain_sf"/>
</dbReference>
<reference evidence="2 3" key="1">
    <citation type="submission" date="2024-04" db="EMBL/GenBank/DDBJ databases">
        <title>Phyllosticta paracitricarpa is synonymous to the EU quarantine fungus P. citricarpa based on phylogenomic analyses.</title>
        <authorList>
            <consortium name="Lawrence Berkeley National Laboratory"/>
            <person name="Van Ingen-Buijs V.A."/>
            <person name="Van Westerhoven A.C."/>
            <person name="Haridas S."/>
            <person name="Skiadas P."/>
            <person name="Martin F."/>
            <person name="Groenewald J.Z."/>
            <person name="Crous P.W."/>
            <person name="Seidl M.F."/>
        </authorList>
    </citation>
    <scope>NUCLEOTIDE SEQUENCE [LARGE SCALE GENOMIC DNA]</scope>
    <source>
        <strain evidence="2 3">CBS 123374</strain>
    </source>
</reference>
<evidence type="ECO:0000313" key="3">
    <source>
        <dbReference type="Proteomes" id="UP001492380"/>
    </source>
</evidence>